<proteinExistence type="predicted"/>
<dbReference type="EMBL" id="JALBCA010000051">
    <property type="protein sequence ID" value="KAI2386114.1"/>
    <property type="molecule type" value="Genomic_DNA"/>
</dbReference>
<organism evidence="1">
    <name type="scientific">Ophidiomyces ophidiicola</name>
    <dbReference type="NCBI Taxonomy" id="1387563"/>
    <lineage>
        <taxon>Eukaryota</taxon>
        <taxon>Fungi</taxon>
        <taxon>Dikarya</taxon>
        <taxon>Ascomycota</taxon>
        <taxon>Pezizomycotina</taxon>
        <taxon>Eurotiomycetes</taxon>
        <taxon>Eurotiomycetidae</taxon>
        <taxon>Onygenales</taxon>
        <taxon>Onygenaceae</taxon>
        <taxon>Ophidiomyces</taxon>
    </lineage>
</organism>
<comment type="caution">
    <text evidence="1">The sequence shown here is derived from an EMBL/GenBank/DDBJ whole genome shotgun (WGS) entry which is preliminary data.</text>
</comment>
<name>A0ACB8UVF6_9EURO</name>
<evidence type="ECO:0000313" key="1">
    <source>
        <dbReference type="EMBL" id="KAI2386114.1"/>
    </source>
</evidence>
<gene>
    <name evidence="1" type="ORF">LOY88_003716</name>
</gene>
<accession>A0ACB8UVF6</accession>
<protein>
    <submittedName>
        <fullName evidence="1">Uncharacterized protein</fullName>
    </submittedName>
</protein>
<reference evidence="1" key="1">
    <citation type="journal article" date="2022" name="bioRxiv">
        <title>Population genetic analysis of Ophidiomyces ophidiicola, the causative agent of snake fungal disease, indicates recent introductions to the USA.</title>
        <authorList>
            <person name="Ladner J.T."/>
            <person name="Palmer J.M."/>
            <person name="Ettinger C.L."/>
            <person name="Stajich J.E."/>
            <person name="Farrell T.M."/>
            <person name="Glorioso B.M."/>
            <person name="Lawson B."/>
            <person name="Price S.J."/>
            <person name="Stengle A.G."/>
            <person name="Grear D.A."/>
            <person name="Lorch J.M."/>
        </authorList>
    </citation>
    <scope>NUCLEOTIDE SEQUENCE</scope>
    <source>
        <strain evidence="1">NWHC 24266-5</strain>
    </source>
</reference>
<sequence>MGRSTSAKFRKQKVLIIGGGVAGMSCAATLAKEPDKFEVTLLERSAFAGGQAMSMDIDSQQYGADWMNIGTQGGNRMFRHTYKFFREYGYEPREVRVQFSFGKGTDGFWTNMFPTPMIQRHRDEIKKFGNTLKLIRHFPIPLWIVPLKKVLKIFGFSTEFAHGILYPTTSLLLGVGNEPEDIPCGILQQLFEHPQLKLWDYDPSDFMPPRPVMFAFPNLSRFYADWTAGLREKGIMIRLNTQALRIIQRDNHGIIVETRHIDEDSRLTEEAYRERLITEEFDKLVLCVPGDEARRLLGDRATWKEKAILNGVKYHDDVTITHSDHNYVENKYEPAFKQELCGKPHTKAQEERIAFSKGEAGIQSGFHPSYYSISYPTMPSRNELTFDYSNFQYQFQQGPGEPPVPFERHIFQTRFMGAKLKDIWTIDSIAEKEVIQRRWIHQPSQGWKNFFRVMPYLRYINGKNNTLFAGAWAFAVRVPFVHSNTEHHIDIVQNMYEAASISGIAAAVRLGVPYESIDDFADKYFGYYMQVAYGQSIKKTKTKA</sequence>